<name>A0AA35PS86_9SAUR</name>
<sequence length="96" mass="9759">MGGYLGSRGEEAAGAARRRAGTTSAAPGPRVESLRGRNRFQESSAGTGKPPPGSLGAGSSAVPTFEKVGLAWEPRSFGGALLLLAAGLTHPKEERL</sequence>
<evidence type="ECO:0000313" key="2">
    <source>
        <dbReference type="EMBL" id="CAI5796240.1"/>
    </source>
</evidence>
<evidence type="ECO:0000313" key="3">
    <source>
        <dbReference type="Proteomes" id="UP001178461"/>
    </source>
</evidence>
<dbReference type="Proteomes" id="UP001178461">
    <property type="component" value="Chromosome 17"/>
</dbReference>
<dbReference type="AlphaFoldDB" id="A0AA35PS86"/>
<reference evidence="2" key="1">
    <citation type="submission" date="2022-12" db="EMBL/GenBank/DDBJ databases">
        <authorList>
            <person name="Alioto T."/>
            <person name="Alioto T."/>
            <person name="Gomez Garrido J."/>
        </authorList>
    </citation>
    <scope>NUCLEOTIDE SEQUENCE</scope>
</reference>
<organism evidence="2 3">
    <name type="scientific">Podarcis lilfordi</name>
    <name type="common">Lilford's wall lizard</name>
    <dbReference type="NCBI Taxonomy" id="74358"/>
    <lineage>
        <taxon>Eukaryota</taxon>
        <taxon>Metazoa</taxon>
        <taxon>Chordata</taxon>
        <taxon>Craniata</taxon>
        <taxon>Vertebrata</taxon>
        <taxon>Euteleostomi</taxon>
        <taxon>Lepidosauria</taxon>
        <taxon>Squamata</taxon>
        <taxon>Bifurcata</taxon>
        <taxon>Unidentata</taxon>
        <taxon>Episquamata</taxon>
        <taxon>Laterata</taxon>
        <taxon>Lacertibaenia</taxon>
        <taxon>Lacertidae</taxon>
        <taxon>Podarcis</taxon>
    </lineage>
</organism>
<accession>A0AA35PS86</accession>
<dbReference type="EMBL" id="OX395142">
    <property type="protein sequence ID" value="CAI5796240.1"/>
    <property type="molecule type" value="Genomic_DNA"/>
</dbReference>
<keyword evidence="3" id="KW-1185">Reference proteome</keyword>
<gene>
    <name evidence="2" type="ORF">PODLI_1B006456</name>
</gene>
<proteinExistence type="predicted"/>
<evidence type="ECO:0000256" key="1">
    <source>
        <dbReference type="SAM" id="MobiDB-lite"/>
    </source>
</evidence>
<feature type="region of interest" description="Disordered" evidence="1">
    <location>
        <begin position="1"/>
        <end position="61"/>
    </location>
</feature>
<protein>
    <submittedName>
        <fullName evidence="2">Uncharacterized protein</fullName>
    </submittedName>
</protein>